<accession>W8KMJ5</accession>
<evidence type="ECO:0000313" key="3">
    <source>
        <dbReference type="Proteomes" id="UP000019442"/>
    </source>
</evidence>
<evidence type="ECO:0000256" key="1">
    <source>
        <dbReference type="SAM" id="Phobius"/>
    </source>
</evidence>
<reference evidence="3" key="2">
    <citation type="submission" date="2014-02" db="EMBL/GenBank/DDBJ databases">
        <title>Draft Genome Sequence of extremely halophilic bacteria Halorhodospira halochloris.</title>
        <authorList>
            <person name="Singh K.S."/>
        </authorList>
    </citation>
    <scope>NUCLEOTIDE SEQUENCE [LARGE SCALE GENOMIC DNA]</scope>
    <source>
        <strain evidence="3">A</strain>
    </source>
</reference>
<organism evidence="2 3">
    <name type="scientific">Ectothiorhodospira haloalkaliphila</name>
    <dbReference type="NCBI Taxonomy" id="421628"/>
    <lineage>
        <taxon>Bacteria</taxon>
        <taxon>Pseudomonadati</taxon>
        <taxon>Pseudomonadota</taxon>
        <taxon>Gammaproteobacteria</taxon>
        <taxon>Chromatiales</taxon>
        <taxon>Ectothiorhodospiraceae</taxon>
        <taxon>Ectothiorhodospira</taxon>
    </lineage>
</organism>
<dbReference type="KEGG" id="hhc:M911_16010"/>
<evidence type="ECO:0000313" key="2">
    <source>
        <dbReference type="EMBL" id="AHK80398.1"/>
    </source>
</evidence>
<dbReference type="InterPro" id="IPR007403">
    <property type="entry name" value="DUF456"/>
</dbReference>
<feature type="transmembrane region" description="Helical" evidence="1">
    <location>
        <begin position="84"/>
        <end position="108"/>
    </location>
</feature>
<keyword evidence="1" id="KW-0472">Membrane</keyword>
<name>W8KMJ5_9GAMM</name>
<reference evidence="2 3" key="1">
    <citation type="journal article" date="2014" name="J Genomics">
        <title>Draft Genome Sequence of the Extremely Halophilic Phototrophic Purple Sulfur Bacterium Halorhodospira halochloris.</title>
        <authorList>
            <person name="Singh K.S."/>
            <person name="Kirksey J."/>
            <person name="Hoff W.D."/>
            <person name="Deole R."/>
        </authorList>
    </citation>
    <scope>NUCLEOTIDE SEQUENCE [LARGE SCALE GENOMIC DNA]</scope>
    <source>
        <strain evidence="2 3">A</strain>
    </source>
</reference>
<dbReference type="Pfam" id="PF04306">
    <property type="entry name" value="DUF456"/>
    <property type="match status" value="1"/>
</dbReference>
<keyword evidence="1" id="KW-0812">Transmembrane</keyword>
<sequence>MEILAWVLCVLLVVAGVAGLVLPAIPGPLLLFLGLWAAAWAEGFAYVGLGTLLVLGAMAALASLADFVAGAFGAHRYGASARSVAGATIGAVVGLFFGLIGLLLGPFIGAVLGELSARRDLLAAGRAGWGATLGLILGTAAKVALGLAMVALFLAVRLF</sequence>
<proteinExistence type="predicted"/>
<dbReference type="EMBL" id="CP007268">
    <property type="protein sequence ID" value="AHK80398.1"/>
    <property type="molecule type" value="Genomic_DNA"/>
</dbReference>
<dbReference type="HOGENOM" id="CLU_109297_0_0_6"/>
<dbReference type="Proteomes" id="UP000019442">
    <property type="component" value="Chromosome"/>
</dbReference>
<protein>
    <submittedName>
        <fullName evidence="2">Membrane protein</fullName>
    </submittedName>
</protein>
<feature type="transmembrane region" description="Helical" evidence="1">
    <location>
        <begin position="43"/>
        <end position="72"/>
    </location>
</feature>
<dbReference type="OrthoDB" id="9808460at2"/>
<dbReference type="PATRIC" id="fig|1354791.3.peg.541"/>
<dbReference type="AlphaFoldDB" id="W8KMJ5"/>
<dbReference type="PANTHER" id="PTHR39165:SF1">
    <property type="entry name" value="DUF456 DOMAIN-CONTAINING PROTEIN"/>
    <property type="match status" value="1"/>
</dbReference>
<dbReference type="PANTHER" id="PTHR39165">
    <property type="entry name" value="IG HYPOTHETICAL 17883"/>
    <property type="match status" value="1"/>
</dbReference>
<feature type="transmembrane region" description="Helical" evidence="1">
    <location>
        <begin position="128"/>
        <end position="156"/>
    </location>
</feature>
<keyword evidence="1" id="KW-1133">Transmembrane helix</keyword>
<keyword evidence="3" id="KW-1185">Reference proteome</keyword>
<gene>
    <name evidence="2" type="ORF">M911_16010</name>
</gene>
<dbReference type="RefSeq" id="WP_025282954.1">
    <property type="nucleotide sequence ID" value="NZ_JBLZQM010000054.1"/>
</dbReference>